<feature type="region of interest" description="Disordered" evidence="1">
    <location>
        <begin position="131"/>
        <end position="205"/>
    </location>
</feature>
<dbReference type="PANTHER" id="PTHR31973">
    <property type="entry name" value="POLYPROTEIN, PUTATIVE-RELATED"/>
    <property type="match status" value="1"/>
</dbReference>
<feature type="compositionally biased region" description="Low complexity" evidence="1">
    <location>
        <begin position="691"/>
        <end position="702"/>
    </location>
</feature>
<feature type="compositionally biased region" description="Polar residues" evidence="1">
    <location>
        <begin position="640"/>
        <end position="653"/>
    </location>
</feature>
<proteinExistence type="predicted"/>
<dbReference type="AlphaFoldDB" id="A0A444Z3P2"/>
<sequence length="702" mass="77860">MNDLVKDIGYNDVSELYWLEPGKELDGGLRLLRLDMDVVSMYEAAIANGRRVEVFTEHPVDLPEFAEENNEPEPELEILTVNRTPVKHRTKLCVRRPPTPKKKRKRVVKLTETVGGVPGPDAQIEYAAGEKEVHHTPRNTQQPEFSNDQPNIPTHSPKVTFDEAPRIIQLPNPPTEPNLPPYQSLEKTHPHPEQPNVSAASEETGNQIPVSAESVAPTVDKEPAESVEVFTQYIPQPCQEPGTGSQPSSSQPEPDINPDEGGGSQQKSKRRSSVRPPASGQKFIPNQDPNKHPSFYIPVDGENMSEASAGMHCYESEELDSIASDDEDNEQAAFPQANPDALVREVWLELGMEFENLDHFKKAVRKFNINLGRSIFFPRVNSSRCKAICYDESCPWQIYCAKRSFPLSFQVKMFVNEHTCSRVNKNKSADGKWVVEELEDKIRDHPELTQRQTHDFFKKEYDVIVNERKIYRAMVNAKQLIEGSEIAQYAVLRDYANEIMRTNPGSTTGHNSRSCSKKKEAMAGSAGGESSNPNPAAEADGDEAARLEEMFWEETLEAVEAAEAAASQPPHETTSVPQPIPNPVRSPSTRPTTTKKPPRKKKNLRRPPLDTHQPQSAPATLATTTPSPTASDVPPTVTPQTMQAASQGTTSRFMQFMPTPTVGGSSSTRWPQPAFRPPPKKRSTTAHLKEGSSGSSNSPPIP</sequence>
<keyword evidence="5" id="KW-1185">Reference proteome</keyword>
<feature type="compositionally biased region" description="Low complexity" evidence="1">
    <location>
        <begin position="614"/>
        <end position="639"/>
    </location>
</feature>
<dbReference type="EMBL" id="SDMP01000015">
    <property type="protein sequence ID" value="RYR08817.1"/>
    <property type="molecule type" value="Genomic_DNA"/>
</dbReference>
<feature type="compositionally biased region" description="Polar residues" evidence="1">
    <location>
        <begin position="195"/>
        <end position="205"/>
    </location>
</feature>
<reference evidence="4 5" key="1">
    <citation type="submission" date="2019-01" db="EMBL/GenBank/DDBJ databases">
        <title>Sequencing of cultivated peanut Arachis hypogaea provides insights into genome evolution and oil improvement.</title>
        <authorList>
            <person name="Chen X."/>
        </authorList>
    </citation>
    <scope>NUCLEOTIDE SEQUENCE [LARGE SCALE GENOMIC DNA]</scope>
    <source>
        <strain evidence="5">cv. Fuhuasheng</strain>
        <tissue evidence="4">Leaves</tissue>
    </source>
</reference>
<feature type="region of interest" description="Disordered" evidence="1">
    <location>
        <begin position="501"/>
        <end position="541"/>
    </location>
</feature>
<feature type="compositionally biased region" description="Polar residues" evidence="1">
    <location>
        <begin position="503"/>
        <end position="514"/>
    </location>
</feature>
<feature type="region of interest" description="Disordered" evidence="1">
    <location>
        <begin position="235"/>
        <end position="301"/>
    </location>
</feature>
<evidence type="ECO:0000313" key="4">
    <source>
        <dbReference type="EMBL" id="RYR08817.1"/>
    </source>
</evidence>
<evidence type="ECO:0000259" key="3">
    <source>
        <dbReference type="Pfam" id="PF26130"/>
    </source>
</evidence>
<feature type="region of interest" description="Disordered" evidence="1">
    <location>
        <begin position="562"/>
        <end position="702"/>
    </location>
</feature>
<gene>
    <name evidence="4" type="ORF">Ahy_B05g076654</name>
</gene>
<accession>A0A444Z3P2</accession>
<feature type="domain" description="Transposase MuDR plant" evidence="2">
    <location>
        <begin position="347"/>
        <end position="405"/>
    </location>
</feature>
<feature type="compositionally biased region" description="Basic residues" evidence="1">
    <location>
        <begin position="596"/>
        <end position="605"/>
    </location>
</feature>
<name>A0A444Z3P2_ARAHY</name>
<protein>
    <submittedName>
        <fullName evidence="4">Uncharacterized protein</fullName>
    </submittedName>
</protein>
<dbReference type="Pfam" id="PF26130">
    <property type="entry name" value="PB1-like"/>
    <property type="match status" value="1"/>
</dbReference>
<dbReference type="PANTHER" id="PTHR31973:SF187">
    <property type="entry name" value="MUTATOR TRANSPOSASE MUDRA PROTEIN"/>
    <property type="match status" value="1"/>
</dbReference>
<feature type="compositionally biased region" description="Low complexity" evidence="1">
    <location>
        <begin position="239"/>
        <end position="254"/>
    </location>
</feature>
<dbReference type="Pfam" id="PF03108">
    <property type="entry name" value="DBD_Tnp_Mut"/>
    <property type="match status" value="1"/>
</dbReference>
<organism evidence="4 5">
    <name type="scientific">Arachis hypogaea</name>
    <name type="common">Peanut</name>
    <dbReference type="NCBI Taxonomy" id="3818"/>
    <lineage>
        <taxon>Eukaryota</taxon>
        <taxon>Viridiplantae</taxon>
        <taxon>Streptophyta</taxon>
        <taxon>Embryophyta</taxon>
        <taxon>Tracheophyta</taxon>
        <taxon>Spermatophyta</taxon>
        <taxon>Magnoliopsida</taxon>
        <taxon>eudicotyledons</taxon>
        <taxon>Gunneridae</taxon>
        <taxon>Pentapetalae</taxon>
        <taxon>rosids</taxon>
        <taxon>fabids</taxon>
        <taxon>Fabales</taxon>
        <taxon>Fabaceae</taxon>
        <taxon>Papilionoideae</taxon>
        <taxon>50 kb inversion clade</taxon>
        <taxon>dalbergioids sensu lato</taxon>
        <taxon>Dalbergieae</taxon>
        <taxon>Pterocarpus clade</taxon>
        <taxon>Arachis</taxon>
    </lineage>
</organism>
<dbReference type="InterPro" id="IPR004332">
    <property type="entry name" value="Transposase_MuDR"/>
</dbReference>
<dbReference type="InterPro" id="IPR058594">
    <property type="entry name" value="PB1-like_dom_pln"/>
</dbReference>
<feature type="compositionally biased region" description="Pro residues" evidence="1">
    <location>
        <begin position="171"/>
        <end position="180"/>
    </location>
</feature>
<feature type="compositionally biased region" description="Low complexity" evidence="1">
    <location>
        <begin position="585"/>
        <end position="595"/>
    </location>
</feature>
<evidence type="ECO:0000256" key="1">
    <source>
        <dbReference type="SAM" id="MobiDB-lite"/>
    </source>
</evidence>
<feature type="compositionally biased region" description="Polar residues" evidence="1">
    <location>
        <begin position="138"/>
        <end position="154"/>
    </location>
</feature>
<evidence type="ECO:0000259" key="2">
    <source>
        <dbReference type="Pfam" id="PF03108"/>
    </source>
</evidence>
<dbReference type="Proteomes" id="UP000289738">
    <property type="component" value="Chromosome B05"/>
</dbReference>
<feature type="domain" description="PB1-like" evidence="3">
    <location>
        <begin position="2"/>
        <end position="58"/>
    </location>
</feature>
<comment type="caution">
    <text evidence="4">The sequence shown here is derived from an EMBL/GenBank/DDBJ whole genome shotgun (WGS) entry which is preliminary data.</text>
</comment>
<evidence type="ECO:0000313" key="5">
    <source>
        <dbReference type="Proteomes" id="UP000289738"/>
    </source>
</evidence>